<protein>
    <submittedName>
        <fullName evidence="2">Uncharacterized protein</fullName>
    </submittedName>
</protein>
<dbReference type="Proteomes" id="UP000829720">
    <property type="component" value="Unassembled WGS sequence"/>
</dbReference>
<feature type="compositionally biased region" description="Polar residues" evidence="1">
    <location>
        <begin position="61"/>
        <end position="75"/>
    </location>
</feature>
<feature type="region of interest" description="Disordered" evidence="1">
    <location>
        <begin position="52"/>
        <end position="93"/>
    </location>
</feature>
<dbReference type="EMBL" id="JAERUA010000022">
    <property type="protein sequence ID" value="KAI1884708.1"/>
    <property type="molecule type" value="Genomic_DNA"/>
</dbReference>
<accession>A0A8T3CQ95</accession>
<evidence type="ECO:0000313" key="3">
    <source>
        <dbReference type="Proteomes" id="UP000829720"/>
    </source>
</evidence>
<proteinExistence type="predicted"/>
<dbReference type="OrthoDB" id="6627536at2759"/>
<sequence>MPASYTYRCLMEPSGTQGRLVLEQCGPISSNCSASPAVGGFAGLRGENMHREQLSKKDLHQPSQTANPAISSVSCSLPRPAHSLGSLHTDRKPKRLRLVVTDGSVDLDLQYAD</sequence>
<reference evidence="2" key="1">
    <citation type="submission" date="2021-01" db="EMBL/GenBank/DDBJ databases">
        <authorList>
            <person name="Zahm M."/>
            <person name="Roques C."/>
            <person name="Cabau C."/>
            <person name="Klopp C."/>
            <person name="Donnadieu C."/>
            <person name="Jouanno E."/>
            <person name="Lampietro C."/>
            <person name="Louis A."/>
            <person name="Herpin A."/>
            <person name="Echchiki A."/>
            <person name="Berthelot C."/>
            <person name="Parey E."/>
            <person name="Roest-Crollius H."/>
            <person name="Braasch I."/>
            <person name="Postlethwait J."/>
            <person name="Bobe J."/>
            <person name="Montfort J."/>
            <person name="Bouchez O."/>
            <person name="Begum T."/>
            <person name="Mejri S."/>
            <person name="Adams A."/>
            <person name="Chen W.-J."/>
            <person name="Guiguen Y."/>
        </authorList>
    </citation>
    <scope>NUCLEOTIDE SEQUENCE</scope>
    <source>
        <tissue evidence="2">Blood</tissue>
    </source>
</reference>
<comment type="caution">
    <text evidence="2">The sequence shown here is derived from an EMBL/GenBank/DDBJ whole genome shotgun (WGS) entry which is preliminary data.</text>
</comment>
<evidence type="ECO:0000256" key="1">
    <source>
        <dbReference type="SAM" id="MobiDB-lite"/>
    </source>
</evidence>
<dbReference type="AlphaFoldDB" id="A0A8T3CQ95"/>
<organism evidence="2 3">
    <name type="scientific">Albula goreensis</name>
    <dbReference type="NCBI Taxonomy" id="1534307"/>
    <lineage>
        <taxon>Eukaryota</taxon>
        <taxon>Metazoa</taxon>
        <taxon>Chordata</taxon>
        <taxon>Craniata</taxon>
        <taxon>Vertebrata</taxon>
        <taxon>Euteleostomi</taxon>
        <taxon>Actinopterygii</taxon>
        <taxon>Neopterygii</taxon>
        <taxon>Teleostei</taxon>
        <taxon>Albuliformes</taxon>
        <taxon>Albulidae</taxon>
        <taxon>Albula</taxon>
    </lineage>
</organism>
<name>A0A8T3CQ95_9TELE</name>
<keyword evidence="3" id="KW-1185">Reference proteome</keyword>
<evidence type="ECO:0000313" key="2">
    <source>
        <dbReference type="EMBL" id="KAI1884708.1"/>
    </source>
</evidence>
<gene>
    <name evidence="2" type="ORF">AGOR_G00229200</name>
</gene>